<feature type="domain" description="PEHE" evidence="2">
    <location>
        <begin position="16"/>
        <end position="120"/>
    </location>
</feature>
<dbReference type="Pfam" id="PF15275">
    <property type="entry name" value="PEHE"/>
    <property type="match status" value="1"/>
</dbReference>
<feature type="compositionally biased region" description="Acidic residues" evidence="1">
    <location>
        <begin position="129"/>
        <end position="146"/>
    </location>
</feature>
<dbReference type="InterPro" id="IPR026180">
    <property type="entry name" value="NSL1"/>
</dbReference>
<gene>
    <name evidence="4" type="primary">LOC105907909</name>
</gene>
<dbReference type="SMART" id="SM01300">
    <property type="entry name" value="PEHE"/>
    <property type="match status" value="1"/>
</dbReference>
<evidence type="ECO:0000259" key="2">
    <source>
        <dbReference type="SMART" id="SM01300"/>
    </source>
</evidence>
<dbReference type="RefSeq" id="XP_031415672.2">
    <property type="nucleotide sequence ID" value="XM_031559812.2"/>
</dbReference>
<evidence type="ECO:0000313" key="3">
    <source>
        <dbReference type="Proteomes" id="UP000515152"/>
    </source>
</evidence>
<dbReference type="GO" id="GO:0044545">
    <property type="term" value="C:NSL complex"/>
    <property type="evidence" value="ECO:0007669"/>
    <property type="project" value="TreeGrafter"/>
</dbReference>
<keyword evidence="3" id="KW-1185">Reference proteome</keyword>
<feature type="region of interest" description="Disordered" evidence="1">
    <location>
        <begin position="50"/>
        <end position="191"/>
    </location>
</feature>
<dbReference type="GO" id="GO:0035035">
    <property type="term" value="F:histone acetyltransferase binding"/>
    <property type="evidence" value="ECO:0007669"/>
    <property type="project" value="TreeGrafter"/>
</dbReference>
<name>A0A6P8EXQ0_CLUHA</name>
<evidence type="ECO:0000256" key="1">
    <source>
        <dbReference type="SAM" id="MobiDB-lite"/>
    </source>
</evidence>
<proteinExistence type="predicted"/>
<organism evidence="3 4">
    <name type="scientific">Clupea harengus</name>
    <name type="common">Atlantic herring</name>
    <dbReference type="NCBI Taxonomy" id="7950"/>
    <lineage>
        <taxon>Eukaryota</taxon>
        <taxon>Metazoa</taxon>
        <taxon>Chordata</taxon>
        <taxon>Craniata</taxon>
        <taxon>Vertebrata</taxon>
        <taxon>Euteleostomi</taxon>
        <taxon>Actinopterygii</taxon>
        <taxon>Neopterygii</taxon>
        <taxon>Teleostei</taxon>
        <taxon>Clupei</taxon>
        <taxon>Clupeiformes</taxon>
        <taxon>Clupeoidei</taxon>
        <taxon>Clupeidae</taxon>
        <taxon>Clupea</taxon>
    </lineage>
</organism>
<dbReference type="KEGG" id="char:105907909"/>
<dbReference type="GeneID" id="105907909"/>
<feature type="compositionally biased region" description="Polar residues" evidence="1">
    <location>
        <begin position="155"/>
        <end position="165"/>
    </location>
</feature>
<dbReference type="InterPro" id="IPR029332">
    <property type="entry name" value="PEHE_dom"/>
</dbReference>
<dbReference type="PANTHER" id="PTHR22443:SF18">
    <property type="entry name" value="NON-SPECIFIC LETHAL 1, ISOFORM M"/>
    <property type="match status" value="1"/>
</dbReference>
<dbReference type="PANTHER" id="PTHR22443">
    <property type="entry name" value="NON-SPECIFIC LETHAL 1, ISOFORM M"/>
    <property type="match status" value="1"/>
</dbReference>
<accession>A0A6P8EXQ0</accession>
<protein>
    <submittedName>
        <fullName evidence="4">KAT8 regulatory NSL complex subunit 1-like protein</fullName>
    </submittedName>
</protein>
<feature type="compositionally biased region" description="Basic residues" evidence="1">
    <location>
        <begin position="177"/>
        <end position="191"/>
    </location>
</feature>
<evidence type="ECO:0000313" key="4">
    <source>
        <dbReference type="RefSeq" id="XP_031415672.2"/>
    </source>
</evidence>
<dbReference type="Proteomes" id="UP000515152">
    <property type="component" value="Chromosome 2"/>
</dbReference>
<sequence length="191" mass="21099">MPGGVVDCRLRELLCCAVPCLLQVECLSDELFAHRHQSCESREKLRWTTWEKSRRQRRSSRSSCAGPTPPSVDGSGRASSGRPQAQAHPHPHPDWGPWTPQTPGDSDGEEQEECLPKLPWEKRAFPLIGEEEEALGSDGEEEEEEPLATAWSEGEGSNSTGSYSGSELAGPTAPSSGRRRKRTWKTPRLHS</sequence>
<dbReference type="AlphaFoldDB" id="A0A6P8EXQ0"/>
<reference evidence="4" key="1">
    <citation type="submission" date="2025-08" db="UniProtKB">
        <authorList>
            <consortium name="RefSeq"/>
        </authorList>
    </citation>
    <scope>IDENTIFICATION</scope>
</reference>